<comment type="caution">
    <text evidence="4">The sequence shown here is derived from an EMBL/GenBank/DDBJ whole genome shotgun (WGS) entry which is preliminary data.</text>
</comment>
<protein>
    <recommendedName>
        <fullName evidence="3">CCHC-type domain-containing protein</fullName>
    </recommendedName>
</protein>
<evidence type="ECO:0000259" key="3">
    <source>
        <dbReference type="PROSITE" id="PS50158"/>
    </source>
</evidence>
<evidence type="ECO:0000313" key="5">
    <source>
        <dbReference type="Proteomes" id="UP001459277"/>
    </source>
</evidence>
<dbReference type="PROSITE" id="PS50158">
    <property type="entry name" value="ZF_CCHC"/>
    <property type="match status" value="1"/>
</dbReference>
<sequence>MGGGVMNSDYESEELLSLDESSSSSEHCEVSSDGETPTAEVDNFVRRSRYPIFRPVAKAKNLRFVKDMLFLSPKQFKDAMSDYAVHAEHDLATGLPYFERIYIFLEGCKKGFLAGCRPVIGLDACHLKTKTGGILIKDLFWKATKATYQQAWERAMNELKEVDEDAFKWMQSHSKTIWARSMFKSDGQSDIVLNNMCESFNSRILKFKSKPIIAMPPIKRRPPDRPKKKMTLEPDEPRSHRKNRGVGISKQCKACGKLGHNRRSCNLLITIVSLCSCLCLQAAKDGHANSPAVGSAQPGSNARPTLHRAQPSFTDDVTTTAPPPYTDNQSNPRLKRQRKRSAVTIVTLNASRNAARSVQDRKETLQEVDEFLNTKTAPKKLVNEIKVRVQGSAGVCAMQCWCVCSAGAEVVQCNVGAEVVRCSASGLYGIYGIVCDQC</sequence>
<proteinExistence type="predicted"/>
<dbReference type="AlphaFoldDB" id="A0AAW2BED3"/>
<keyword evidence="1" id="KW-0862">Zinc</keyword>
<keyword evidence="1" id="KW-0479">Metal-binding</keyword>
<organism evidence="4 5">
    <name type="scientific">Lithocarpus litseifolius</name>
    <dbReference type="NCBI Taxonomy" id="425828"/>
    <lineage>
        <taxon>Eukaryota</taxon>
        <taxon>Viridiplantae</taxon>
        <taxon>Streptophyta</taxon>
        <taxon>Embryophyta</taxon>
        <taxon>Tracheophyta</taxon>
        <taxon>Spermatophyta</taxon>
        <taxon>Magnoliopsida</taxon>
        <taxon>eudicotyledons</taxon>
        <taxon>Gunneridae</taxon>
        <taxon>Pentapetalae</taxon>
        <taxon>rosids</taxon>
        <taxon>fabids</taxon>
        <taxon>Fagales</taxon>
        <taxon>Fagaceae</taxon>
        <taxon>Lithocarpus</taxon>
    </lineage>
</organism>
<feature type="region of interest" description="Disordered" evidence="2">
    <location>
        <begin position="1"/>
        <end position="37"/>
    </location>
</feature>
<keyword evidence="5" id="KW-1185">Reference proteome</keyword>
<name>A0AAW2BED3_9ROSI</name>
<dbReference type="PANTHER" id="PTHR31973:SF187">
    <property type="entry name" value="MUTATOR TRANSPOSASE MUDRA PROTEIN"/>
    <property type="match status" value="1"/>
</dbReference>
<dbReference type="InterPro" id="IPR001878">
    <property type="entry name" value="Znf_CCHC"/>
</dbReference>
<feature type="region of interest" description="Disordered" evidence="2">
    <location>
        <begin position="215"/>
        <end position="245"/>
    </location>
</feature>
<evidence type="ECO:0000256" key="2">
    <source>
        <dbReference type="SAM" id="MobiDB-lite"/>
    </source>
</evidence>
<feature type="compositionally biased region" description="Basic and acidic residues" evidence="2">
    <location>
        <begin position="221"/>
        <end position="238"/>
    </location>
</feature>
<dbReference type="GO" id="GO:0003676">
    <property type="term" value="F:nucleic acid binding"/>
    <property type="evidence" value="ECO:0007669"/>
    <property type="project" value="InterPro"/>
</dbReference>
<evidence type="ECO:0000313" key="4">
    <source>
        <dbReference type="EMBL" id="KAK9983687.1"/>
    </source>
</evidence>
<dbReference type="EMBL" id="JAZDWU010000012">
    <property type="protein sequence ID" value="KAK9983687.1"/>
    <property type="molecule type" value="Genomic_DNA"/>
</dbReference>
<gene>
    <name evidence="4" type="ORF">SO802_033212</name>
</gene>
<dbReference type="PANTHER" id="PTHR31973">
    <property type="entry name" value="POLYPROTEIN, PUTATIVE-RELATED"/>
    <property type="match status" value="1"/>
</dbReference>
<feature type="compositionally biased region" description="Polar residues" evidence="2">
    <location>
        <begin position="311"/>
        <end position="332"/>
    </location>
</feature>
<evidence type="ECO:0000256" key="1">
    <source>
        <dbReference type="PROSITE-ProRule" id="PRU00047"/>
    </source>
</evidence>
<keyword evidence="1" id="KW-0863">Zinc-finger</keyword>
<feature type="region of interest" description="Disordered" evidence="2">
    <location>
        <begin position="288"/>
        <end position="339"/>
    </location>
</feature>
<accession>A0AAW2BED3</accession>
<reference evidence="4 5" key="1">
    <citation type="submission" date="2024-01" db="EMBL/GenBank/DDBJ databases">
        <title>A telomere-to-telomere, gap-free genome of sweet tea (Lithocarpus litseifolius).</title>
        <authorList>
            <person name="Zhou J."/>
        </authorList>
    </citation>
    <scope>NUCLEOTIDE SEQUENCE [LARGE SCALE GENOMIC DNA]</scope>
    <source>
        <strain evidence="4">Zhou-2022a</strain>
        <tissue evidence="4">Leaf</tissue>
    </source>
</reference>
<dbReference type="Proteomes" id="UP001459277">
    <property type="component" value="Unassembled WGS sequence"/>
</dbReference>
<dbReference type="GO" id="GO:0008270">
    <property type="term" value="F:zinc ion binding"/>
    <property type="evidence" value="ECO:0007669"/>
    <property type="project" value="UniProtKB-KW"/>
</dbReference>
<feature type="domain" description="CCHC-type" evidence="3">
    <location>
        <begin position="252"/>
        <end position="265"/>
    </location>
</feature>